<evidence type="ECO:0000313" key="11">
    <source>
        <dbReference type="Proteomes" id="UP001165488"/>
    </source>
</evidence>
<evidence type="ECO:0000256" key="4">
    <source>
        <dbReference type="ARBA" id="ARBA00022989"/>
    </source>
</evidence>
<evidence type="ECO:0000256" key="3">
    <source>
        <dbReference type="ARBA" id="ARBA00022692"/>
    </source>
</evidence>
<protein>
    <submittedName>
        <fullName evidence="10">Wzz/FepE/Etk N-terminal domain-containing protein</fullName>
    </submittedName>
</protein>
<keyword evidence="3 7" id="KW-0812">Transmembrane</keyword>
<evidence type="ECO:0000256" key="5">
    <source>
        <dbReference type="ARBA" id="ARBA00023136"/>
    </source>
</evidence>
<feature type="domain" description="Polysaccharide chain length determinant N-terminal" evidence="8">
    <location>
        <begin position="15"/>
        <end position="60"/>
    </location>
</feature>
<evidence type="ECO:0000256" key="2">
    <source>
        <dbReference type="ARBA" id="ARBA00022475"/>
    </source>
</evidence>
<evidence type="ECO:0000256" key="7">
    <source>
        <dbReference type="SAM" id="Phobius"/>
    </source>
</evidence>
<accession>A0ABS9UNZ0</accession>
<keyword evidence="6" id="KW-0175">Coiled coil</keyword>
<evidence type="ECO:0000256" key="6">
    <source>
        <dbReference type="SAM" id="Coils"/>
    </source>
</evidence>
<dbReference type="InterPro" id="IPR032807">
    <property type="entry name" value="GNVR"/>
</dbReference>
<keyword evidence="5 7" id="KW-0472">Membrane</keyword>
<feature type="domain" description="Tyrosine-protein kinase G-rich" evidence="9">
    <location>
        <begin position="282"/>
        <end position="355"/>
    </location>
</feature>
<comment type="caution">
    <text evidence="10">The sequence shown here is derived from an EMBL/GenBank/DDBJ whole genome shotgun (WGS) entry which is preliminary data.</text>
</comment>
<evidence type="ECO:0000259" key="8">
    <source>
        <dbReference type="Pfam" id="PF02706"/>
    </source>
</evidence>
<dbReference type="InterPro" id="IPR050445">
    <property type="entry name" value="Bact_polysacc_biosynth/exp"/>
</dbReference>
<keyword evidence="2" id="KW-1003">Cell membrane</keyword>
<dbReference type="Proteomes" id="UP001165488">
    <property type="component" value="Unassembled WGS sequence"/>
</dbReference>
<dbReference type="EMBL" id="JAKZGS010000007">
    <property type="protein sequence ID" value="MCH7398351.1"/>
    <property type="molecule type" value="Genomic_DNA"/>
</dbReference>
<dbReference type="PANTHER" id="PTHR32309">
    <property type="entry name" value="TYROSINE-PROTEIN KINASE"/>
    <property type="match status" value="1"/>
</dbReference>
<dbReference type="Pfam" id="PF13807">
    <property type="entry name" value="GNVR"/>
    <property type="match status" value="1"/>
</dbReference>
<keyword evidence="4 7" id="KW-1133">Transmembrane helix</keyword>
<dbReference type="PANTHER" id="PTHR32309:SF13">
    <property type="entry name" value="FERRIC ENTEROBACTIN TRANSPORT PROTEIN FEPE"/>
    <property type="match status" value="1"/>
</dbReference>
<reference evidence="10" key="1">
    <citation type="submission" date="2022-03" db="EMBL/GenBank/DDBJ databases">
        <title>De novo assembled genomes of Belliella spp. (Cyclobacteriaceae) strains.</title>
        <authorList>
            <person name="Szabo A."/>
            <person name="Korponai K."/>
            <person name="Felfoldi T."/>
        </authorList>
    </citation>
    <scope>NUCLEOTIDE SEQUENCE</scope>
    <source>
        <strain evidence="10">DSM 107340</strain>
    </source>
</reference>
<proteinExistence type="predicted"/>
<comment type="subcellular location">
    <subcellularLocation>
        <location evidence="1">Cell membrane</location>
        <topology evidence="1">Multi-pass membrane protein</topology>
    </subcellularLocation>
</comment>
<evidence type="ECO:0000256" key="1">
    <source>
        <dbReference type="ARBA" id="ARBA00004651"/>
    </source>
</evidence>
<feature type="transmembrane region" description="Helical" evidence="7">
    <location>
        <begin position="337"/>
        <end position="356"/>
    </location>
</feature>
<name>A0ABS9UNZ0_9BACT</name>
<dbReference type="RefSeq" id="WP_241274865.1">
    <property type="nucleotide sequence ID" value="NZ_JAKZGS010000007.1"/>
</dbReference>
<dbReference type="InterPro" id="IPR003856">
    <property type="entry name" value="LPS_length_determ_N"/>
</dbReference>
<evidence type="ECO:0000259" key="9">
    <source>
        <dbReference type="Pfam" id="PF13807"/>
    </source>
</evidence>
<feature type="transmembrane region" description="Helical" evidence="7">
    <location>
        <begin position="33"/>
        <end position="52"/>
    </location>
</feature>
<gene>
    <name evidence="10" type="ORF">MM236_10140</name>
</gene>
<dbReference type="Pfam" id="PF02706">
    <property type="entry name" value="Wzz"/>
    <property type="match status" value="1"/>
</dbReference>
<feature type="coiled-coil region" evidence="6">
    <location>
        <begin position="236"/>
        <end position="303"/>
    </location>
</feature>
<evidence type="ECO:0000313" key="10">
    <source>
        <dbReference type="EMBL" id="MCH7398351.1"/>
    </source>
</evidence>
<keyword evidence="11" id="KW-1185">Reference proteome</keyword>
<organism evidence="10 11">
    <name type="scientific">Belliella calami</name>
    <dbReference type="NCBI Taxonomy" id="2923436"/>
    <lineage>
        <taxon>Bacteria</taxon>
        <taxon>Pseudomonadati</taxon>
        <taxon>Bacteroidota</taxon>
        <taxon>Cytophagia</taxon>
        <taxon>Cytophagales</taxon>
        <taxon>Cyclobacteriaceae</taxon>
        <taxon>Belliella</taxon>
    </lineage>
</organism>
<sequence>MSQINSNSQATRGEDEIDLLDLFKTVWKQRGKVLLILLTFMFIGLFVAIFSGKEFTASSTFVPQISEPNRAGGSLGGLASLAGINMGGVGQGTEIPPQLYPKITSSVTYKKALLAAKLNVDGVAGQVSYGQYYDSIHSPGVLGYVKKYTLGLPGVIIKSIKGESEETIVETDNGLIKISAEEHEHFQRMESQMSVTPNDKEGFVSLTFVMPEPVMAAQMAIFAQELLQKEVIAYKISNAKEQLKFTEERFEEKKTEFNQIQSRLANFRDRNQNINSATAMNQLQRLEAEYNFAFNIYTELAKQLEQAKLQVSKDTPVFSVIQPVSVPIEKSAPKRPLILVIFTILGIIVALAYVFGSEFLRGVKEQWGEEEE</sequence>